<feature type="chain" id="PRO_5009190365" evidence="1">
    <location>
        <begin position="26"/>
        <end position="136"/>
    </location>
</feature>
<protein>
    <submittedName>
        <fullName evidence="2">Uncharacterized protein</fullName>
    </submittedName>
</protein>
<comment type="caution">
    <text evidence="2">The sequence shown here is derived from an EMBL/GenBank/DDBJ whole genome shotgun (WGS) entry which is preliminary data.</text>
</comment>
<feature type="signal peptide" evidence="1">
    <location>
        <begin position="1"/>
        <end position="25"/>
    </location>
</feature>
<dbReference type="RefSeq" id="WP_069910292.1">
    <property type="nucleotide sequence ID" value="NZ_LAJE02000203.1"/>
</dbReference>
<dbReference type="Proteomes" id="UP000095463">
    <property type="component" value="Unassembled WGS sequence"/>
</dbReference>
<dbReference type="AlphaFoldDB" id="A0A1E5XPI0"/>
<evidence type="ECO:0000313" key="2">
    <source>
        <dbReference type="EMBL" id="OEO30485.1"/>
    </source>
</evidence>
<dbReference type="EMBL" id="LAJE02000203">
    <property type="protein sequence ID" value="OEO30485.1"/>
    <property type="molecule type" value="Genomic_DNA"/>
</dbReference>
<evidence type="ECO:0000313" key="3">
    <source>
        <dbReference type="Proteomes" id="UP000095463"/>
    </source>
</evidence>
<sequence>MSSLKAVIAPLFLALGLAMAAPAFAQSLSPLEKSGLTPSDRKAFRLQVGNPYQRRMTFSLLPMLPDYATSAKGVVVKPAELTLGPGITRNIIVTFDIDPAKKERTIALCVMPKAMDGPILPRVCGLYTGRMAGRGG</sequence>
<keyword evidence="1" id="KW-0732">Signal</keyword>
<reference evidence="2 3" key="1">
    <citation type="journal article" date="2015" name="Genome Announc.">
        <title>Genome Assemblies of Three Soil-Associated Devosia species: D. insulae, D. limi, and D. soli.</title>
        <authorList>
            <person name="Hassan Y.I."/>
            <person name="Lepp D."/>
            <person name="Zhou T."/>
        </authorList>
    </citation>
    <scope>NUCLEOTIDE SEQUENCE [LARGE SCALE GENOMIC DNA]</scope>
    <source>
        <strain evidence="2 3">DS-56</strain>
    </source>
</reference>
<keyword evidence="3" id="KW-1185">Reference proteome</keyword>
<name>A0A1E5XPI0_9HYPH</name>
<proteinExistence type="predicted"/>
<evidence type="ECO:0000256" key="1">
    <source>
        <dbReference type="SAM" id="SignalP"/>
    </source>
</evidence>
<dbReference type="OrthoDB" id="7960973at2"/>
<accession>A0A1E5XPI0</accession>
<organism evidence="2 3">
    <name type="scientific">Devosia insulae DS-56</name>
    <dbReference type="NCBI Taxonomy" id="1116389"/>
    <lineage>
        <taxon>Bacteria</taxon>
        <taxon>Pseudomonadati</taxon>
        <taxon>Pseudomonadota</taxon>
        <taxon>Alphaproteobacteria</taxon>
        <taxon>Hyphomicrobiales</taxon>
        <taxon>Devosiaceae</taxon>
        <taxon>Devosia</taxon>
    </lineage>
</organism>
<gene>
    <name evidence="2" type="ORF">VW23_021020</name>
</gene>